<dbReference type="AlphaFoldDB" id="A0A1Y2BI91"/>
<keyword evidence="2" id="KW-0832">Ubl conjugation</keyword>
<dbReference type="SMART" id="SM00884">
    <property type="entry name" value="Cullin_Nedd8"/>
    <property type="match status" value="1"/>
</dbReference>
<dbReference type="Pfam" id="PF10557">
    <property type="entry name" value="Cullin_Nedd8"/>
    <property type="match status" value="1"/>
</dbReference>
<keyword evidence="5" id="KW-1185">Reference proteome</keyword>
<dbReference type="InterPro" id="IPR036388">
    <property type="entry name" value="WH-like_DNA-bd_sf"/>
</dbReference>
<dbReference type="Proteomes" id="UP000193920">
    <property type="component" value="Unassembled WGS sequence"/>
</dbReference>
<evidence type="ECO:0000259" key="3">
    <source>
        <dbReference type="SMART" id="SM00884"/>
    </source>
</evidence>
<comment type="caution">
    <text evidence="4">The sequence shown here is derived from an EMBL/GenBank/DDBJ whole genome shotgun (WGS) entry which is preliminary data.</text>
</comment>
<dbReference type="STRING" id="1754190.A0A1Y2BI91"/>
<evidence type="ECO:0000313" key="4">
    <source>
        <dbReference type="EMBL" id="ORY34512.1"/>
    </source>
</evidence>
<reference evidence="4 5" key="1">
    <citation type="submission" date="2016-08" db="EMBL/GenBank/DDBJ databases">
        <title>A Parts List for Fungal Cellulosomes Revealed by Comparative Genomics.</title>
        <authorList>
            <consortium name="DOE Joint Genome Institute"/>
            <person name="Haitjema C.H."/>
            <person name="Gilmore S.P."/>
            <person name="Henske J.K."/>
            <person name="Solomon K.V."/>
            <person name="De Groot R."/>
            <person name="Kuo A."/>
            <person name="Mondo S.J."/>
            <person name="Salamov A.A."/>
            <person name="Labutti K."/>
            <person name="Zhao Z."/>
            <person name="Chiniquy J."/>
            <person name="Barry K."/>
            <person name="Brewer H.M."/>
            <person name="Purvine S.O."/>
            <person name="Wright A.T."/>
            <person name="Boxma B."/>
            <person name="Van Alen T."/>
            <person name="Hackstein J.H."/>
            <person name="Baker S.E."/>
            <person name="Grigoriev I.V."/>
            <person name="O'Malley M.A."/>
        </authorList>
    </citation>
    <scope>NUCLEOTIDE SEQUENCE [LARGE SCALE GENOMIC DNA]</scope>
    <source>
        <strain evidence="4 5">G1</strain>
    </source>
</reference>
<feature type="non-terminal residue" evidence="4">
    <location>
        <position position="1"/>
    </location>
</feature>
<dbReference type="InterPro" id="IPR036390">
    <property type="entry name" value="WH_DNA-bd_sf"/>
</dbReference>
<evidence type="ECO:0000313" key="5">
    <source>
        <dbReference type="Proteomes" id="UP000193920"/>
    </source>
</evidence>
<name>A0A1Y2BI91_9FUNG</name>
<protein>
    <submittedName>
        <fullName evidence="4">Cullin protein</fullName>
    </submittedName>
</protein>
<dbReference type="FunFam" id="1.10.10.10:FF:000014">
    <property type="entry name" value="Cullin 1"/>
    <property type="match status" value="1"/>
</dbReference>
<proteinExistence type="predicted"/>
<dbReference type="SUPFAM" id="SSF46785">
    <property type="entry name" value="Winged helix' DNA-binding domain"/>
    <property type="match status" value="1"/>
</dbReference>
<evidence type="ECO:0000256" key="2">
    <source>
        <dbReference type="ARBA" id="ARBA00022843"/>
    </source>
</evidence>
<keyword evidence="1" id="KW-1017">Isopeptide bond</keyword>
<dbReference type="OrthoDB" id="27073at2759"/>
<gene>
    <name evidence="4" type="ORF">LY90DRAFT_422172</name>
</gene>
<accession>A0A1Y2BI91</accession>
<feature type="domain" description="Cullin neddylation" evidence="3">
    <location>
        <begin position="1"/>
        <end position="57"/>
    </location>
</feature>
<dbReference type="InterPro" id="IPR019559">
    <property type="entry name" value="Cullin_neddylation_domain"/>
</dbReference>
<sequence length="63" mass="7547">AIVRIMKTRKTLKHVKLMDEVISQLKNRFKPRVADIKKNIDILLNNEYIERKEGEKDTYNYLA</sequence>
<dbReference type="EMBL" id="MCOG01000154">
    <property type="protein sequence ID" value="ORY34512.1"/>
    <property type="molecule type" value="Genomic_DNA"/>
</dbReference>
<dbReference type="Gene3D" id="1.10.10.10">
    <property type="entry name" value="Winged helix-like DNA-binding domain superfamily/Winged helix DNA-binding domain"/>
    <property type="match status" value="1"/>
</dbReference>
<dbReference type="PANTHER" id="PTHR11932">
    <property type="entry name" value="CULLIN"/>
    <property type="match status" value="1"/>
</dbReference>
<dbReference type="InterPro" id="IPR045093">
    <property type="entry name" value="Cullin"/>
</dbReference>
<evidence type="ECO:0000256" key="1">
    <source>
        <dbReference type="ARBA" id="ARBA00022499"/>
    </source>
</evidence>
<organism evidence="4 5">
    <name type="scientific">Neocallimastix californiae</name>
    <dbReference type="NCBI Taxonomy" id="1754190"/>
    <lineage>
        <taxon>Eukaryota</taxon>
        <taxon>Fungi</taxon>
        <taxon>Fungi incertae sedis</taxon>
        <taxon>Chytridiomycota</taxon>
        <taxon>Chytridiomycota incertae sedis</taxon>
        <taxon>Neocallimastigomycetes</taxon>
        <taxon>Neocallimastigales</taxon>
        <taxon>Neocallimastigaceae</taxon>
        <taxon>Neocallimastix</taxon>
    </lineage>
</organism>